<feature type="non-terminal residue" evidence="1">
    <location>
        <position position="1"/>
    </location>
</feature>
<evidence type="ECO:0000313" key="2">
    <source>
        <dbReference type="Proteomes" id="UP000237105"/>
    </source>
</evidence>
<organism evidence="1 2">
    <name type="scientific">Parasponia andersonii</name>
    <name type="common">Sponia andersonii</name>
    <dbReference type="NCBI Taxonomy" id="3476"/>
    <lineage>
        <taxon>Eukaryota</taxon>
        <taxon>Viridiplantae</taxon>
        <taxon>Streptophyta</taxon>
        <taxon>Embryophyta</taxon>
        <taxon>Tracheophyta</taxon>
        <taxon>Spermatophyta</taxon>
        <taxon>Magnoliopsida</taxon>
        <taxon>eudicotyledons</taxon>
        <taxon>Gunneridae</taxon>
        <taxon>Pentapetalae</taxon>
        <taxon>rosids</taxon>
        <taxon>fabids</taxon>
        <taxon>Rosales</taxon>
        <taxon>Cannabaceae</taxon>
        <taxon>Parasponia</taxon>
    </lineage>
</organism>
<gene>
    <name evidence="1" type="ORF">PanWU01x14_351610</name>
</gene>
<accession>A0A2P5AAM0</accession>
<sequence>KKYILRQSGLLHQEYLFADKLLSTLIADEILHRESLLTFGDAFFAPLLKLESVRKDDDSCSVEIVFITLFQ</sequence>
<keyword evidence="2" id="KW-1185">Reference proteome</keyword>
<name>A0A2P5AAM0_PARAD</name>
<dbReference type="Proteomes" id="UP000237105">
    <property type="component" value="Unassembled WGS sequence"/>
</dbReference>
<evidence type="ECO:0000313" key="1">
    <source>
        <dbReference type="EMBL" id="PON33592.1"/>
    </source>
</evidence>
<dbReference type="EMBL" id="JXTB01000717">
    <property type="protein sequence ID" value="PON33592.1"/>
    <property type="molecule type" value="Genomic_DNA"/>
</dbReference>
<dbReference type="AlphaFoldDB" id="A0A2P5AAM0"/>
<comment type="caution">
    <text evidence="1">The sequence shown here is derived from an EMBL/GenBank/DDBJ whole genome shotgun (WGS) entry which is preliminary data.</text>
</comment>
<proteinExistence type="predicted"/>
<reference evidence="2" key="1">
    <citation type="submission" date="2016-06" db="EMBL/GenBank/DDBJ databases">
        <title>Parallel loss of symbiosis genes in relatives of nitrogen-fixing non-legume Parasponia.</title>
        <authorList>
            <person name="Van Velzen R."/>
            <person name="Holmer R."/>
            <person name="Bu F."/>
            <person name="Rutten L."/>
            <person name="Van Zeijl A."/>
            <person name="Liu W."/>
            <person name="Santuari L."/>
            <person name="Cao Q."/>
            <person name="Sharma T."/>
            <person name="Shen D."/>
            <person name="Roswanjaya Y."/>
            <person name="Wardhani T."/>
            <person name="Kalhor M.S."/>
            <person name="Jansen J."/>
            <person name="Van den Hoogen J."/>
            <person name="Gungor B."/>
            <person name="Hartog M."/>
            <person name="Hontelez J."/>
            <person name="Verver J."/>
            <person name="Yang W.-C."/>
            <person name="Schijlen E."/>
            <person name="Repin R."/>
            <person name="Schilthuizen M."/>
            <person name="Schranz E."/>
            <person name="Heidstra R."/>
            <person name="Miyata K."/>
            <person name="Fedorova E."/>
            <person name="Kohlen W."/>
            <person name="Bisseling T."/>
            <person name="Smit S."/>
            <person name="Geurts R."/>
        </authorList>
    </citation>
    <scope>NUCLEOTIDE SEQUENCE [LARGE SCALE GENOMIC DNA]</scope>
    <source>
        <strain evidence="2">cv. WU1-14</strain>
    </source>
</reference>
<protein>
    <submittedName>
        <fullName evidence="1">Uncharacterized protein</fullName>
    </submittedName>
</protein>